<dbReference type="EMBL" id="AP019736">
    <property type="protein sequence ID" value="BBL06894.1"/>
    <property type="molecule type" value="Genomic_DNA"/>
</dbReference>
<dbReference type="KEGG" id="ada:A5CPEGH6_15320"/>
<evidence type="ECO:0000313" key="2">
    <source>
        <dbReference type="Proteomes" id="UP000319374"/>
    </source>
</evidence>
<evidence type="ECO:0008006" key="3">
    <source>
        <dbReference type="Google" id="ProtNLM"/>
    </source>
</evidence>
<proteinExistence type="predicted"/>
<reference evidence="2" key="1">
    <citation type="submission" date="2019-06" db="EMBL/GenBank/DDBJ databases">
        <title>Alistipes onderdonkii subsp. vulgaris subsp. nov., Alistipes dispar sp. nov. and Alistipes communis sp. nov., isolated from human faeces, and creation of Alistipes onderdonkii subsp. onderdonkii subsp. nov.</title>
        <authorList>
            <person name="Sakamoto M."/>
            <person name="Ikeyama N."/>
            <person name="Ogata Y."/>
            <person name="Suda W."/>
            <person name="Iino T."/>
            <person name="Hattori M."/>
            <person name="Ohkuma M."/>
        </authorList>
    </citation>
    <scope>NUCLEOTIDE SEQUENCE [LARGE SCALE GENOMIC DNA]</scope>
    <source>
        <strain evidence="2">5CPEGH6</strain>
    </source>
</reference>
<sequence>MLFCGIAEAHAQRLAVKSNLLYDATTTVNLALEAGFSARWSVDLSGNLNPWTFSGNRKVKHWLVQPEIRRWNCEAFNRGFWGVHLLGGQYNAGGFRVPLLPTLRHTRYQGWMVGGGISYGYHWYLGAHWNLEATVGLGYIYTRYDRFECYRCGRVTGRDEHHGYWGPTRIGISVVYLFNHK</sequence>
<dbReference type="Gene3D" id="2.40.128.130">
    <property type="entry name" value="Autotransporter beta-domain"/>
    <property type="match status" value="1"/>
</dbReference>
<dbReference type="Pfam" id="PF12099">
    <property type="entry name" value="DUF3575"/>
    <property type="match status" value="1"/>
</dbReference>
<dbReference type="Proteomes" id="UP000319374">
    <property type="component" value="Chromosome"/>
</dbReference>
<gene>
    <name evidence="1" type="ORF">A5CPEGH6_15320</name>
</gene>
<dbReference type="OrthoDB" id="1060107at2"/>
<dbReference type="InterPro" id="IPR021958">
    <property type="entry name" value="DUF3575"/>
</dbReference>
<dbReference type="SUPFAM" id="SSF103515">
    <property type="entry name" value="Autotransporter"/>
    <property type="match status" value="1"/>
</dbReference>
<organism evidence="1 2">
    <name type="scientific">Alistipes dispar</name>
    <dbReference type="NCBI Taxonomy" id="2585119"/>
    <lineage>
        <taxon>Bacteria</taxon>
        <taxon>Pseudomonadati</taxon>
        <taxon>Bacteroidota</taxon>
        <taxon>Bacteroidia</taxon>
        <taxon>Bacteroidales</taxon>
        <taxon>Rikenellaceae</taxon>
        <taxon>Alistipes</taxon>
    </lineage>
</organism>
<keyword evidence="2" id="KW-1185">Reference proteome</keyword>
<accession>A0A4Y1X2E7</accession>
<name>A0A4Y1X2E7_9BACT</name>
<protein>
    <recommendedName>
        <fullName evidence="3">DUF3575 domain-containing protein</fullName>
    </recommendedName>
</protein>
<dbReference type="InterPro" id="IPR036709">
    <property type="entry name" value="Autotransporte_beta_dom_sf"/>
</dbReference>
<dbReference type="AlphaFoldDB" id="A0A4Y1X2E7"/>
<evidence type="ECO:0000313" key="1">
    <source>
        <dbReference type="EMBL" id="BBL06894.1"/>
    </source>
</evidence>